<keyword evidence="3" id="KW-1185">Reference proteome</keyword>
<evidence type="ECO:0000313" key="2">
    <source>
        <dbReference type="EMBL" id="OII72403.1"/>
    </source>
</evidence>
<name>A0A1J4MG20_9CRYT</name>
<proteinExistence type="predicted"/>
<organism evidence="2 3">
    <name type="scientific">Cryptosporidium ubiquitum</name>
    <dbReference type="NCBI Taxonomy" id="857276"/>
    <lineage>
        <taxon>Eukaryota</taxon>
        <taxon>Sar</taxon>
        <taxon>Alveolata</taxon>
        <taxon>Apicomplexa</taxon>
        <taxon>Conoidasida</taxon>
        <taxon>Coccidia</taxon>
        <taxon>Eucoccidiorida</taxon>
        <taxon>Eimeriorina</taxon>
        <taxon>Cryptosporidiidae</taxon>
        <taxon>Cryptosporidium</taxon>
    </lineage>
</organism>
<gene>
    <name evidence="2" type="ORF">cubi_00398</name>
</gene>
<feature type="compositionally biased region" description="Polar residues" evidence="1">
    <location>
        <begin position="113"/>
        <end position="130"/>
    </location>
</feature>
<protein>
    <submittedName>
        <fullName evidence="2">Uncharacterized protein</fullName>
    </submittedName>
</protein>
<dbReference type="EMBL" id="LRBP01000022">
    <property type="protein sequence ID" value="OII72403.1"/>
    <property type="molecule type" value="Genomic_DNA"/>
</dbReference>
<feature type="region of interest" description="Disordered" evidence="1">
    <location>
        <begin position="89"/>
        <end position="133"/>
    </location>
</feature>
<dbReference type="GeneID" id="39977191"/>
<reference evidence="2 3" key="1">
    <citation type="submission" date="2016-10" db="EMBL/GenBank/DDBJ databases">
        <title>Reductive evolution of mitochondrial metabolism and differential evolution of invasion-related proteins in Cryptosporidium.</title>
        <authorList>
            <person name="Liu S."/>
            <person name="Roellig D.M."/>
            <person name="Guo Y."/>
            <person name="Li N."/>
            <person name="Frace M.A."/>
            <person name="Tang K."/>
            <person name="Zhang L."/>
            <person name="Feng Y."/>
            <person name="Xiao L."/>
        </authorList>
    </citation>
    <scope>NUCLEOTIDE SEQUENCE [LARGE SCALE GENOMIC DNA]</scope>
    <source>
        <strain evidence="2">39726</strain>
    </source>
</reference>
<accession>A0A1J4MG20</accession>
<dbReference type="Proteomes" id="UP000186176">
    <property type="component" value="Unassembled WGS sequence"/>
</dbReference>
<sequence length="385" mass="44463">MENSKTNYKENEKVLVNGMNFEIRPNWKDNDISEIYKYKLPPEKQLEKRIQRVSKNYHKASSEYRNYLESLRSDERVFWSLCRSVSPVRSKSKEKSKSRTVYKGKSTDDSNIHTKSSKGSDNTKYQTNHEAGSGINFRGRSKRIYSSETRNACSLPPNLEQKQKITSNGNLETTQDRENNGEIDLYLTYVRLQSCIEKYSRQLYNLCKMMDLDSEDEFYEDAYFEEISYGIPDRVIKNTQVEDKKGHTEISASFVKTEENTLENKSNTQPQISNETINETASKWSTRLRANQNSSCSPGFDANNNPISPSMKLSKATRSRLSLKEKISNMNLSEINIKKQIHISNNYKDKNIDPILNAEDQPIANVIITQNAHISKQPFSSLFNM</sequence>
<evidence type="ECO:0000313" key="3">
    <source>
        <dbReference type="Proteomes" id="UP000186176"/>
    </source>
</evidence>
<dbReference type="VEuPathDB" id="CryptoDB:cubi_00398"/>
<comment type="caution">
    <text evidence="2">The sequence shown here is derived from an EMBL/GenBank/DDBJ whole genome shotgun (WGS) entry which is preliminary data.</text>
</comment>
<dbReference type="AlphaFoldDB" id="A0A1J4MG20"/>
<dbReference type="RefSeq" id="XP_028873901.1">
    <property type="nucleotide sequence ID" value="XM_029017412.1"/>
</dbReference>
<dbReference type="OrthoDB" id="342619at2759"/>
<evidence type="ECO:0000256" key="1">
    <source>
        <dbReference type="SAM" id="MobiDB-lite"/>
    </source>
</evidence>